<dbReference type="Pfam" id="PF26128">
    <property type="entry name" value="Gad2"/>
    <property type="match status" value="1"/>
</dbReference>
<dbReference type="AlphaFoldDB" id="A0A848LL16"/>
<dbReference type="RefSeq" id="WP_169347671.1">
    <property type="nucleotide sequence ID" value="NZ_JABBJJ010000135.1"/>
</dbReference>
<comment type="caution">
    <text evidence="1">The sequence shown here is derived from an EMBL/GenBank/DDBJ whole genome shotgun (WGS) entry which is preliminary data.</text>
</comment>
<sequence>MARRFTPTEEKELRALMESGAPVPIPEVRRILGLGEMPHAHLLAEDTWMLGGRVVRWLNGEMRGARDDGDYDLYCGSVAAFERTARRMLESGYTPCRRKSPTSLVKWLAGRMLGHDEHAACSGPEARAVTMQELLRSRRFPDGSEMYVLQFHSTEGHVLQVVHVPDLFREGVPLHNQIAFTDLSICQFTLDHRHLHAGPHSWADLLEGRVRVVKMARPHRTAFRLIKYARRGYWPYPRTVKTVSGAWFLEALGRKWEHGAS</sequence>
<evidence type="ECO:0000313" key="2">
    <source>
        <dbReference type="Proteomes" id="UP000518300"/>
    </source>
</evidence>
<protein>
    <submittedName>
        <fullName evidence="1">Uncharacterized protein</fullName>
    </submittedName>
</protein>
<proteinExistence type="predicted"/>
<keyword evidence="2" id="KW-1185">Reference proteome</keyword>
<dbReference type="EMBL" id="JABBJJ010000135">
    <property type="protein sequence ID" value="NMO18401.1"/>
    <property type="molecule type" value="Genomic_DNA"/>
</dbReference>
<reference evidence="1 2" key="1">
    <citation type="submission" date="2020-04" db="EMBL/GenBank/DDBJ databases">
        <title>Draft genome of Pyxidicoccus fallax type strain.</title>
        <authorList>
            <person name="Whitworth D.E."/>
        </authorList>
    </citation>
    <scope>NUCLEOTIDE SEQUENCE [LARGE SCALE GENOMIC DNA]</scope>
    <source>
        <strain evidence="1 2">DSM 14698</strain>
    </source>
</reference>
<gene>
    <name evidence="1" type="ORF">HG543_26585</name>
</gene>
<name>A0A848LL16_9BACT</name>
<evidence type="ECO:0000313" key="1">
    <source>
        <dbReference type="EMBL" id="NMO18401.1"/>
    </source>
</evidence>
<dbReference type="Proteomes" id="UP000518300">
    <property type="component" value="Unassembled WGS sequence"/>
</dbReference>
<accession>A0A848LL16</accession>
<organism evidence="1 2">
    <name type="scientific">Pyxidicoccus fallax</name>
    <dbReference type="NCBI Taxonomy" id="394095"/>
    <lineage>
        <taxon>Bacteria</taxon>
        <taxon>Pseudomonadati</taxon>
        <taxon>Myxococcota</taxon>
        <taxon>Myxococcia</taxon>
        <taxon>Myxococcales</taxon>
        <taxon>Cystobacterineae</taxon>
        <taxon>Myxococcaceae</taxon>
        <taxon>Pyxidicoccus</taxon>
    </lineage>
</organism>